<dbReference type="InterPro" id="IPR015350">
    <property type="entry name" value="Beta-trefoil_DNA-bd_dom"/>
</dbReference>
<feature type="compositionally biased region" description="Polar residues" evidence="7">
    <location>
        <begin position="10"/>
        <end position="20"/>
    </location>
</feature>
<keyword evidence="6" id="KW-0539">Nucleus</keyword>
<gene>
    <name evidence="10" type="ORF">H4219_003179</name>
</gene>
<evidence type="ECO:0000313" key="11">
    <source>
        <dbReference type="Proteomes" id="UP001150538"/>
    </source>
</evidence>
<feature type="compositionally biased region" description="Low complexity" evidence="7">
    <location>
        <begin position="438"/>
        <end position="453"/>
    </location>
</feature>
<evidence type="ECO:0000256" key="3">
    <source>
        <dbReference type="ARBA" id="ARBA00023015"/>
    </source>
</evidence>
<dbReference type="Pfam" id="PF09271">
    <property type="entry name" value="LAG1-DNAbind"/>
    <property type="match status" value="1"/>
</dbReference>
<feature type="compositionally biased region" description="Low complexity" evidence="7">
    <location>
        <begin position="902"/>
        <end position="917"/>
    </location>
</feature>
<dbReference type="InterPro" id="IPR036358">
    <property type="entry name" value="BTD_sf"/>
</dbReference>
<feature type="compositionally biased region" description="Low complexity" evidence="7">
    <location>
        <begin position="301"/>
        <end position="314"/>
    </location>
</feature>
<evidence type="ECO:0000256" key="1">
    <source>
        <dbReference type="ARBA" id="ARBA00004123"/>
    </source>
</evidence>
<dbReference type="SUPFAM" id="SSF110217">
    <property type="entry name" value="DNA-binding protein LAG-1 (CSL)"/>
    <property type="match status" value="1"/>
</dbReference>
<dbReference type="Pfam" id="PF09270">
    <property type="entry name" value="BTD"/>
    <property type="match status" value="1"/>
</dbReference>
<dbReference type="AlphaFoldDB" id="A0A9W7ZVL7"/>
<evidence type="ECO:0000259" key="8">
    <source>
        <dbReference type="SMART" id="SM01267"/>
    </source>
</evidence>
<dbReference type="GO" id="GO:0000978">
    <property type="term" value="F:RNA polymerase II cis-regulatory region sequence-specific DNA binding"/>
    <property type="evidence" value="ECO:0007669"/>
    <property type="project" value="InterPro"/>
</dbReference>
<keyword evidence="11" id="KW-1185">Reference proteome</keyword>
<feature type="compositionally biased region" description="Low complexity" evidence="7">
    <location>
        <begin position="862"/>
        <end position="874"/>
    </location>
</feature>
<evidence type="ECO:0000256" key="6">
    <source>
        <dbReference type="ARBA" id="ARBA00023242"/>
    </source>
</evidence>
<sequence length="994" mass="105928">MGGPKYISSPPHSYGQQCQNHSPHGYQHPHGHHYHHSNSSSSNHPNGEHPKSTPPSTTAAAAATRPEGKQGYDHPHSRPRDVIVETYDPLAGTRAARGSIPRTGVDTLLDAAGVLPPISVEPPEITRDVLLRSANTDHYSERLPFWSPPSVLQESPHPAFHTSASNYHHHVRANTIRSVGASMGPTTAITTSPTTPTHIHCSSSRGEGDPLRVLSSAATDSNADTSKRGWGGSQPTASTSSSSSSLSSSMFPSLEAYATHKPASKAGTATPSRLSPIAPRTTANNTILYGERRNSNHYSETSVRNNNNTGGVTGRSRISIDALLDTNSNYDDCGESIGSSCGMGMSSPRKRNHSADDQMDPLPLRFSKHARTESSVAAITSNSNQKKPWSTLSTNSNNNGLSRGSNNIGGQIQFEALESFRIHRYADTNGKDGGGSAESGSSSSRAQSNGYYSVQNRKKVTPVAGATGGARDAKKKNSGNFVTITCYHASVAQKSYGGEKRFLCPPPAVVMNGSGYSADVAHKSPLNLSVIHEEPSAATTSRGKQTSNINSSNDGAKDNNQIVSRNSSRMHAPLGSPEIFNDRNVAMFKSLHVTGAPRSKSFYLQLELAAPDDVSALHLGLDAAKADGDRQQSLSSSSCGLKTYASCRSEPVAIISKPSKKTSKARNQSSCIQSGALIAMFSRINSQTYRTKYMVADNDTLELMAQGKNWSTFRIDVIRRPNGALVDSTSNSATNGSNDGSINSGSDTKGTAGSKQDKTDTTTTTPLLYGSVVTLTDIINGYRSPPMVIRKVEKGRLVSDNNSPVSQMQKVALQLIHQQQNGEIIPEASSYFLNSGSNTSYDDSDYESSICYDSHGNSMKLSDLKASPSSPSSANYKDKDIDLSSSPELLPKGSSTSNNVGQQLSTSSQPSQSSSSSRLTFQKMPFAGTKKPMLPINGSNGSGGNYINGSGPPTFNGVSIDDYFCWTIVGISSFTYNFSITEPSSPSSSYYKKR</sequence>
<evidence type="ECO:0000256" key="4">
    <source>
        <dbReference type="ARBA" id="ARBA00023125"/>
    </source>
</evidence>
<keyword evidence="4" id="KW-0238">DNA-binding</keyword>
<feature type="compositionally biased region" description="Low complexity" evidence="7">
    <location>
        <begin position="215"/>
        <end position="224"/>
    </location>
</feature>
<feature type="compositionally biased region" description="Basic residues" evidence="7">
    <location>
        <begin position="27"/>
        <end position="36"/>
    </location>
</feature>
<dbReference type="GO" id="GO:0001228">
    <property type="term" value="F:DNA-binding transcription activator activity, RNA polymerase II-specific"/>
    <property type="evidence" value="ECO:0007669"/>
    <property type="project" value="InterPro"/>
</dbReference>
<feature type="compositionally biased region" description="Polar residues" evidence="7">
    <location>
        <begin position="373"/>
        <end position="388"/>
    </location>
</feature>
<feature type="compositionally biased region" description="Low complexity" evidence="7">
    <location>
        <begin position="735"/>
        <end position="747"/>
    </location>
</feature>
<feature type="region of interest" description="Disordered" evidence="7">
    <location>
        <begin position="426"/>
        <end position="457"/>
    </location>
</feature>
<dbReference type="GO" id="GO:0005634">
    <property type="term" value="C:nucleus"/>
    <property type="evidence" value="ECO:0007669"/>
    <property type="project" value="UniProtKB-SubCell"/>
</dbReference>
<dbReference type="EMBL" id="JANBPU010000070">
    <property type="protein sequence ID" value="KAJ1917497.1"/>
    <property type="molecule type" value="Genomic_DNA"/>
</dbReference>
<feature type="region of interest" description="Disordered" evidence="7">
    <location>
        <begin position="261"/>
        <end position="314"/>
    </location>
</feature>
<keyword evidence="5" id="KW-0804">Transcription</keyword>
<feature type="compositionally biased region" description="Low complexity" evidence="7">
    <location>
        <begin position="390"/>
        <end position="406"/>
    </location>
</feature>
<name>A0A9W7ZVL7_9FUNG</name>
<evidence type="ECO:0000256" key="7">
    <source>
        <dbReference type="SAM" id="MobiDB-lite"/>
    </source>
</evidence>
<feature type="region of interest" description="Disordered" evidence="7">
    <location>
        <begin position="725"/>
        <end position="763"/>
    </location>
</feature>
<dbReference type="InterPro" id="IPR015351">
    <property type="entry name" value="RBP-J/Cbf11/Cbf12_DNA-bd"/>
</dbReference>
<feature type="region of interest" description="Disordered" evidence="7">
    <location>
        <begin position="862"/>
        <end position="919"/>
    </location>
</feature>
<feature type="compositionally biased region" description="Polar residues" evidence="7">
    <location>
        <begin position="537"/>
        <end position="561"/>
    </location>
</feature>
<evidence type="ECO:0000256" key="2">
    <source>
        <dbReference type="ARBA" id="ARBA00009704"/>
    </source>
</evidence>
<evidence type="ECO:0000313" key="10">
    <source>
        <dbReference type="EMBL" id="KAJ1917497.1"/>
    </source>
</evidence>
<comment type="similarity">
    <text evidence="2">Belongs to the Su(H) family.</text>
</comment>
<organism evidence="10 11">
    <name type="scientific">Mycoemilia scoparia</name>
    <dbReference type="NCBI Taxonomy" id="417184"/>
    <lineage>
        <taxon>Eukaryota</taxon>
        <taxon>Fungi</taxon>
        <taxon>Fungi incertae sedis</taxon>
        <taxon>Zoopagomycota</taxon>
        <taxon>Kickxellomycotina</taxon>
        <taxon>Kickxellomycetes</taxon>
        <taxon>Kickxellales</taxon>
        <taxon>Kickxellaceae</taxon>
        <taxon>Mycoemilia</taxon>
    </lineage>
</organism>
<comment type="subcellular location">
    <subcellularLocation>
        <location evidence="1">Nucleus</location>
    </subcellularLocation>
</comment>
<dbReference type="Gene3D" id="2.80.10.50">
    <property type="match status" value="1"/>
</dbReference>
<dbReference type="Proteomes" id="UP001150538">
    <property type="component" value="Unassembled WGS sequence"/>
</dbReference>
<dbReference type="Gene3D" id="2.60.40.1450">
    <property type="entry name" value="LAG1, DNA binding domain"/>
    <property type="match status" value="1"/>
</dbReference>
<comment type="caution">
    <text evidence="10">The sequence shown here is derived from an EMBL/GenBank/DDBJ whole genome shotgun (WGS) entry which is preliminary data.</text>
</comment>
<dbReference type="InterPro" id="IPR040159">
    <property type="entry name" value="CLS_fam"/>
</dbReference>
<dbReference type="PANTHER" id="PTHR10665">
    <property type="entry name" value="RECOMBINING BINDING PROTEIN SUPPRESSOR OF HAIRLESS"/>
    <property type="match status" value="1"/>
</dbReference>
<dbReference type="SUPFAM" id="SSF49417">
    <property type="entry name" value="p53-like transcription factors"/>
    <property type="match status" value="1"/>
</dbReference>
<proteinExistence type="inferred from homology"/>
<evidence type="ECO:0000259" key="9">
    <source>
        <dbReference type="SMART" id="SM01268"/>
    </source>
</evidence>
<evidence type="ECO:0000256" key="5">
    <source>
        <dbReference type="ARBA" id="ARBA00023163"/>
    </source>
</evidence>
<feature type="region of interest" description="Disordered" evidence="7">
    <location>
        <begin position="178"/>
        <end position="248"/>
    </location>
</feature>
<dbReference type="InterPro" id="IPR037095">
    <property type="entry name" value="RBP-J/Cbf11_DNA-bd_sf"/>
</dbReference>
<feature type="compositionally biased region" description="Low complexity" evidence="7">
    <location>
        <begin position="185"/>
        <end position="197"/>
    </location>
</feature>
<keyword evidence="3" id="KW-0805">Transcription regulation</keyword>
<protein>
    <recommendedName>
        <fullName evidence="12">P53-like transcription factor</fullName>
    </recommendedName>
</protein>
<accession>A0A9W7ZVL7</accession>
<dbReference type="InterPro" id="IPR008967">
    <property type="entry name" value="p53-like_TF_DNA-bd_sf"/>
</dbReference>
<dbReference type="SMART" id="SM01268">
    <property type="entry name" value="BTD"/>
    <property type="match status" value="1"/>
</dbReference>
<feature type="region of interest" description="Disordered" evidence="7">
    <location>
        <begin position="371"/>
        <end position="408"/>
    </location>
</feature>
<dbReference type="SMART" id="SM01267">
    <property type="entry name" value="LAG1_DNAbind"/>
    <property type="match status" value="1"/>
</dbReference>
<feature type="compositionally biased region" description="Basic and acidic residues" evidence="7">
    <location>
        <begin position="66"/>
        <end position="81"/>
    </location>
</feature>
<feature type="domain" description="RBP-J/Cbf11/Cbf12 DNA binding" evidence="8">
    <location>
        <begin position="483"/>
        <end position="669"/>
    </location>
</feature>
<reference evidence="10" key="1">
    <citation type="submission" date="2022-07" db="EMBL/GenBank/DDBJ databases">
        <title>Phylogenomic reconstructions and comparative analyses of Kickxellomycotina fungi.</title>
        <authorList>
            <person name="Reynolds N.K."/>
            <person name="Stajich J.E."/>
            <person name="Barry K."/>
            <person name="Grigoriev I.V."/>
            <person name="Crous P."/>
            <person name="Smith M.E."/>
        </authorList>
    </citation>
    <scope>NUCLEOTIDE SEQUENCE</scope>
    <source>
        <strain evidence="10">NBRC 100468</strain>
    </source>
</reference>
<feature type="compositionally biased region" description="Polar residues" evidence="7">
    <location>
        <begin position="883"/>
        <end position="901"/>
    </location>
</feature>
<dbReference type="OrthoDB" id="5600360at2759"/>
<feature type="compositionally biased region" description="Low complexity" evidence="7">
    <location>
        <begin position="238"/>
        <end position="248"/>
    </location>
</feature>
<feature type="compositionally biased region" description="Low complexity" evidence="7">
    <location>
        <begin position="54"/>
        <end position="64"/>
    </location>
</feature>
<feature type="domain" description="Beta-trefoil DNA-binding" evidence="9">
    <location>
        <begin position="670"/>
        <end position="966"/>
    </location>
</feature>
<feature type="region of interest" description="Disordered" evidence="7">
    <location>
        <begin position="535"/>
        <end position="561"/>
    </location>
</feature>
<evidence type="ECO:0008006" key="12">
    <source>
        <dbReference type="Google" id="ProtNLM"/>
    </source>
</evidence>
<feature type="region of interest" description="Disordered" evidence="7">
    <location>
        <begin position="1"/>
        <end position="81"/>
    </location>
</feature>